<reference evidence="1 2" key="1">
    <citation type="submission" date="2015-09" db="EMBL/GenBank/DDBJ databases">
        <title>Genome announcement of multiple Pseudomonas syringae strains.</title>
        <authorList>
            <person name="Thakur S."/>
            <person name="Wang P.W."/>
            <person name="Gong Y."/>
            <person name="Weir B.S."/>
            <person name="Guttman D.S."/>
        </authorList>
    </citation>
    <scope>NUCLEOTIDE SEQUENCE [LARGE SCALE GENOMIC DNA]</scope>
    <source>
        <strain evidence="1 2">ICMP3956</strain>
    </source>
</reference>
<sequence length="66" mass="7290">MIVGLDLDTTHRLIAAWRDGEARLVSKALGDTPTSSVCDTQELHDIRALRLQITAQLDAFAEGVWQ</sequence>
<gene>
    <name evidence="1" type="ORF">ALO52_01686</name>
</gene>
<dbReference type="EMBL" id="LJRC01000104">
    <property type="protein sequence ID" value="KPY38106.1"/>
    <property type="molecule type" value="Genomic_DNA"/>
</dbReference>
<evidence type="ECO:0000313" key="2">
    <source>
        <dbReference type="Proteomes" id="UP000050562"/>
    </source>
</evidence>
<organism evidence="1 2">
    <name type="scientific">Pseudomonas syringae pv. primulae</name>
    <dbReference type="NCBI Taxonomy" id="251707"/>
    <lineage>
        <taxon>Bacteria</taxon>
        <taxon>Pseudomonadati</taxon>
        <taxon>Pseudomonadota</taxon>
        <taxon>Gammaproteobacteria</taxon>
        <taxon>Pseudomonadales</taxon>
        <taxon>Pseudomonadaceae</taxon>
        <taxon>Pseudomonas</taxon>
    </lineage>
</organism>
<dbReference type="Proteomes" id="UP000050562">
    <property type="component" value="Unassembled WGS sequence"/>
</dbReference>
<evidence type="ECO:0000313" key="1">
    <source>
        <dbReference type="EMBL" id="KPY38106.1"/>
    </source>
</evidence>
<dbReference type="AlphaFoldDB" id="A0A0P9XYL9"/>
<name>A0A0P9XYL9_9PSED</name>
<proteinExistence type="predicted"/>
<dbReference type="RefSeq" id="WP_057408866.1">
    <property type="nucleotide sequence ID" value="NZ_LJRC01000104.1"/>
</dbReference>
<dbReference type="PATRIC" id="fig|251707.3.peg.2296"/>
<accession>A0A0P9XYL9</accession>
<comment type="caution">
    <text evidence="1">The sequence shown here is derived from an EMBL/GenBank/DDBJ whole genome shotgun (WGS) entry which is preliminary data.</text>
</comment>
<protein>
    <submittedName>
        <fullName evidence="1">Protein HscC</fullName>
    </submittedName>
</protein>